<sequence>MKLLAVRTARPGNSLSGTRRFERHRLLEDGALDGRYRLHRIEQGPADLPGNGNRVDGADPVRVGDAFSGAAHAAEHPLEEHVGDGDDMADARGKAHFADAAHQLGGGHRDLIRCPVLGDFRVDAEAARLPHRRTTDFRIVPEKDREGVIQHIRSECRKEPEGAPDLAGFRRVRHHIERIGFVVVIDFPIPFGFYVPFQEVVEHALTQPEHLVDGLGMLAATVSVYYPDHFSLHALLRDAAMLSGSHDTCNCL</sequence>
<proteinExistence type="predicted"/>
<gene>
    <name evidence="1" type="ORF">EMEDMD4_180112</name>
</gene>
<reference evidence="1" key="1">
    <citation type="submission" date="2019-06" db="EMBL/GenBank/DDBJ databases">
        <authorList>
            <person name="Le Quere A."/>
            <person name="Colella S."/>
        </authorList>
    </citation>
    <scope>NUCLEOTIDE SEQUENCE</scope>
    <source>
        <strain evidence="1">EmedicaeMD41</strain>
    </source>
</reference>
<organism evidence="1">
    <name type="scientific">Sinorhizobium medicae</name>
    <dbReference type="NCBI Taxonomy" id="110321"/>
    <lineage>
        <taxon>Bacteria</taxon>
        <taxon>Pseudomonadati</taxon>
        <taxon>Pseudomonadota</taxon>
        <taxon>Alphaproteobacteria</taxon>
        <taxon>Hyphomicrobiales</taxon>
        <taxon>Rhizobiaceae</taxon>
        <taxon>Sinorhizobium/Ensifer group</taxon>
        <taxon>Sinorhizobium</taxon>
    </lineage>
</organism>
<protein>
    <submittedName>
        <fullName evidence="1">Uncharacterized protein</fullName>
    </submittedName>
</protein>
<dbReference type="EMBL" id="CABFNB010000082">
    <property type="protein sequence ID" value="VTZ60696.1"/>
    <property type="molecule type" value="Genomic_DNA"/>
</dbReference>
<evidence type="ECO:0000313" key="1">
    <source>
        <dbReference type="EMBL" id="VTZ60696.1"/>
    </source>
</evidence>
<accession>A0A508WTH7</accession>
<dbReference type="AlphaFoldDB" id="A0A508WTH7"/>
<name>A0A508WTH7_9HYPH</name>
<dbReference type="Proteomes" id="UP000507954">
    <property type="component" value="Unassembled WGS sequence"/>
</dbReference>